<proteinExistence type="predicted"/>
<keyword evidence="1" id="KW-0472">Membrane</keyword>
<dbReference type="RefSeq" id="WP_096817128.1">
    <property type="nucleotide sequence ID" value="NZ_JXJU01000002.1"/>
</dbReference>
<feature type="transmembrane region" description="Helical" evidence="1">
    <location>
        <begin position="358"/>
        <end position="378"/>
    </location>
</feature>
<keyword evidence="1" id="KW-1133">Transmembrane helix</keyword>
<protein>
    <submittedName>
        <fullName evidence="2">ABC transporter permease</fullName>
    </submittedName>
</protein>
<feature type="transmembrane region" description="Helical" evidence="1">
    <location>
        <begin position="302"/>
        <end position="326"/>
    </location>
</feature>
<comment type="caution">
    <text evidence="2">The sequence shown here is derived from an EMBL/GenBank/DDBJ whole genome shotgun (WGS) entry which is preliminary data.</text>
</comment>
<feature type="transmembrane region" description="Helical" evidence="1">
    <location>
        <begin position="443"/>
        <end position="463"/>
    </location>
</feature>
<dbReference type="OrthoDB" id="2014935at2"/>
<organism evidence="2 3">
    <name type="scientific">Lactococcus fujiensis JCM 16395</name>
    <dbReference type="NCBI Taxonomy" id="1291764"/>
    <lineage>
        <taxon>Bacteria</taxon>
        <taxon>Bacillati</taxon>
        <taxon>Bacillota</taxon>
        <taxon>Bacilli</taxon>
        <taxon>Lactobacillales</taxon>
        <taxon>Streptococcaceae</taxon>
        <taxon>Lactococcus</taxon>
    </lineage>
</organism>
<feature type="transmembrane region" description="Helical" evidence="1">
    <location>
        <begin position="199"/>
        <end position="215"/>
    </location>
</feature>
<feature type="transmembrane region" description="Helical" evidence="1">
    <location>
        <begin position="242"/>
        <end position="262"/>
    </location>
</feature>
<dbReference type="GO" id="GO:0005886">
    <property type="term" value="C:plasma membrane"/>
    <property type="evidence" value="ECO:0007669"/>
    <property type="project" value="UniProtKB-SubCell"/>
</dbReference>
<feature type="transmembrane region" description="Helical" evidence="1">
    <location>
        <begin position="167"/>
        <end position="187"/>
    </location>
</feature>
<dbReference type="EMBL" id="JXJU01000002">
    <property type="protein sequence ID" value="PCS00941.1"/>
    <property type="molecule type" value="Genomic_DNA"/>
</dbReference>
<keyword evidence="1" id="KW-0812">Transmembrane</keyword>
<reference evidence="2 3" key="1">
    <citation type="submission" date="2014-12" db="EMBL/GenBank/DDBJ databases">
        <title>Draft genome sequences of 10 type strains of Lactococcus.</title>
        <authorList>
            <person name="Sun Z."/>
            <person name="Zhong Z."/>
            <person name="Liu W."/>
            <person name="Zhang W."/>
            <person name="Zhang H."/>
        </authorList>
    </citation>
    <scope>NUCLEOTIDE SEQUENCE [LARGE SCALE GENOMIC DNA]</scope>
    <source>
        <strain evidence="2 3">JCM 16395</strain>
    </source>
</reference>
<dbReference type="Proteomes" id="UP000218181">
    <property type="component" value="Unassembled WGS sequence"/>
</dbReference>
<sequence>MNKPFNHTLMMMRTLFKRDWIKYLIWVIALLAYAASGAGKFELAMNSKATAASMYSLFENPALVALFGPTAVKHATDFTAASAFGGIMPLMTVVVFAVVSIIYVVNRTRKEEDEGIAELLRSFQIGKLANTTAVVIELLLLHIIMSLALAGSLAAQHVAGMPLSSNLLFSFSIGAQGFLWGIVALVMMNIFPDAGGAKGASIGILGTLYILRMYSDIKAESLSWLNPLSWSYLTDAYVKDNWLPVILTLLLAAILLALSYLIEINRDVTAGYLPEGNGKAHAGFLLKTFTGFTLRQQRTATIGWLLGIFVMGITYGSMIGQIGNLIGSAGSNNYMSRAMGITEHATGNVMTQDFLMTVYLVISLLSVCFAVTSLQRIVSEERHNRLEQLYSMPLSRTKLYLTYTVIAWVLGALAQFIGILGIYLVQMGNKNALSFGTLLSGGMVSAIGTLFILGLLGLLIAYLPRLSSLIWAYIGFSFFIGVIGNMLNLSNNIMNLDIYHNLTKVTTKTVHALSKTATGYDLNVHVNSQIVANWSSFWMILILSLVFVIIGLIGYRRRDIISG</sequence>
<feature type="transmembrane region" description="Helical" evidence="1">
    <location>
        <begin position="128"/>
        <end position="155"/>
    </location>
</feature>
<dbReference type="AlphaFoldDB" id="A0A2A5RNL3"/>
<name>A0A2A5RNL3_9LACT</name>
<accession>A0A2A5RNL3</accession>
<evidence type="ECO:0000256" key="1">
    <source>
        <dbReference type="SAM" id="Phobius"/>
    </source>
</evidence>
<feature type="transmembrane region" description="Helical" evidence="1">
    <location>
        <begin position="537"/>
        <end position="555"/>
    </location>
</feature>
<feature type="transmembrane region" description="Helical" evidence="1">
    <location>
        <begin position="470"/>
        <end position="487"/>
    </location>
</feature>
<feature type="transmembrane region" description="Helical" evidence="1">
    <location>
        <begin position="83"/>
        <end position="105"/>
    </location>
</feature>
<evidence type="ECO:0000313" key="3">
    <source>
        <dbReference type="Proteomes" id="UP000218181"/>
    </source>
</evidence>
<feature type="transmembrane region" description="Helical" evidence="1">
    <location>
        <begin position="399"/>
        <end position="423"/>
    </location>
</feature>
<dbReference type="Pfam" id="PF12679">
    <property type="entry name" value="ABC2_membrane_2"/>
    <property type="match status" value="1"/>
</dbReference>
<evidence type="ECO:0000313" key="2">
    <source>
        <dbReference type="EMBL" id="PCS00941.1"/>
    </source>
</evidence>
<gene>
    <name evidence="2" type="ORF">RT41_GL000731</name>
</gene>
<keyword evidence="3" id="KW-1185">Reference proteome</keyword>
<dbReference type="GO" id="GO:0140359">
    <property type="term" value="F:ABC-type transporter activity"/>
    <property type="evidence" value="ECO:0007669"/>
    <property type="project" value="InterPro"/>
</dbReference>
<dbReference type="STRING" id="1291764.GCA_001311235_01185"/>